<name>A0A370DFI3_9GAMM</name>
<proteinExistence type="predicted"/>
<dbReference type="InterPro" id="IPR004919">
    <property type="entry name" value="GmrSD_N"/>
</dbReference>
<evidence type="ECO:0000313" key="3">
    <source>
        <dbReference type="Proteomes" id="UP000254771"/>
    </source>
</evidence>
<dbReference type="PANTHER" id="PTHR37292:SF2">
    <property type="entry name" value="DUF262 DOMAIN-CONTAINING PROTEIN"/>
    <property type="match status" value="1"/>
</dbReference>
<feature type="domain" description="GmrSD restriction endonucleases N-terminal" evidence="1">
    <location>
        <begin position="14"/>
        <end position="271"/>
    </location>
</feature>
<gene>
    <name evidence="2" type="ORF">DIZ78_13920</name>
</gene>
<evidence type="ECO:0000259" key="1">
    <source>
        <dbReference type="Pfam" id="PF03235"/>
    </source>
</evidence>
<evidence type="ECO:0000313" key="2">
    <source>
        <dbReference type="EMBL" id="RDH83679.1"/>
    </source>
</evidence>
<comment type="caution">
    <text evidence="2">The sequence shown here is derived from an EMBL/GenBank/DDBJ whole genome shotgun (WGS) entry which is preliminary data.</text>
</comment>
<protein>
    <recommendedName>
        <fullName evidence="1">GmrSD restriction endonucleases N-terminal domain-containing protein</fullName>
    </recommendedName>
</protein>
<sequence>MIDAQKPDHVSLNTLIGRLKEGRFVIPDFQREFEWRPWDINDLMRSIFLDYYIGSLLLWKGKKENFNALSCEVVYGFDNTTGEHSWNYGKGNPEHIVLDGQQRLTALYYAFVAPNVPLPDRANCAVYYMHVDKFMDEQYDKAFQYDWLSRRFSKIIDNRDVQYTQHIFPLSVIGAGRYDLPNWLQGYDAYWRNMASTAESSGDIDALAKARKHAKNAEQFGEYITGLAEQYQIAYIELDKDLAIDKVCDIFTKINSTGTPLSVFDLINALLKPKGLQLKHMWRDAASRLEFVDTGKMNVYVLQVMSILCQSYCSPKYLYYLLPGQEKQVRTADGELEKEILVPDTADFNKRWDVAVTALENGINLLKHPQEFGAISSQYLPYVSILPVFSALQVACRDLPANQRLDAQRKIRHWYWASVFTNRYSGSVESTSARDFIGVQAWVADDDAEPSMLQEFQDRFRKLDLQKEAKKGSSVYNGIFNLLVLQGARDWMTGIVPQHGDLDDHHIVPSSRAADELDGINVHTILNRTPLSVETNRHVISDRLPNEYLPELITNSSEGQVRAILESHFISPKAQEILLRDPFGPDDYEAFIAERQRTILEAIESLLIKERMDLSPLLRELDQEVEKTELALRQIIGTTLGNKVDQLPTHIAQKLDESIRRAAKKNAAFDVENYSQLTARLNFADLRELQVIITSKATWAQFEPRFANKETVNIKFDQLAELRNGIRHSRAVDEITRKEGEAAILWFEQVLSK</sequence>
<reference evidence="2 3" key="1">
    <citation type="journal article" date="2018" name="ISME J.">
        <title>Endosymbiont genomes yield clues of tubeworm success.</title>
        <authorList>
            <person name="Li Y."/>
            <person name="Liles M.R."/>
            <person name="Halanych K.M."/>
        </authorList>
    </citation>
    <scope>NUCLEOTIDE SEQUENCE [LARGE SCALE GENOMIC DNA]</scope>
    <source>
        <strain evidence="2">A1462</strain>
    </source>
</reference>
<accession>A0A370DFI3</accession>
<dbReference type="AlphaFoldDB" id="A0A370DFI3"/>
<dbReference type="Pfam" id="PF03235">
    <property type="entry name" value="GmrSD_N"/>
    <property type="match status" value="1"/>
</dbReference>
<organism evidence="2 3">
    <name type="scientific">endosymbiont of Escarpia spicata</name>
    <dbReference type="NCBI Taxonomy" id="2200908"/>
    <lineage>
        <taxon>Bacteria</taxon>
        <taxon>Pseudomonadati</taxon>
        <taxon>Pseudomonadota</taxon>
        <taxon>Gammaproteobacteria</taxon>
        <taxon>sulfur-oxidizing symbionts</taxon>
    </lineage>
</organism>
<dbReference type="EMBL" id="QFXE01000018">
    <property type="protein sequence ID" value="RDH83679.1"/>
    <property type="molecule type" value="Genomic_DNA"/>
</dbReference>
<keyword evidence="3" id="KW-1185">Reference proteome</keyword>
<dbReference type="Proteomes" id="UP000254771">
    <property type="component" value="Unassembled WGS sequence"/>
</dbReference>
<dbReference type="PANTHER" id="PTHR37292">
    <property type="entry name" value="VNG6097C"/>
    <property type="match status" value="1"/>
</dbReference>